<feature type="non-terminal residue" evidence="1">
    <location>
        <position position="1"/>
    </location>
</feature>
<keyword evidence="2" id="KW-1185">Reference proteome</keyword>
<organism evidence="1 2">
    <name type="scientific">Scortum barcoo</name>
    <name type="common">barcoo grunter</name>
    <dbReference type="NCBI Taxonomy" id="214431"/>
    <lineage>
        <taxon>Eukaryota</taxon>
        <taxon>Metazoa</taxon>
        <taxon>Chordata</taxon>
        <taxon>Craniata</taxon>
        <taxon>Vertebrata</taxon>
        <taxon>Euteleostomi</taxon>
        <taxon>Actinopterygii</taxon>
        <taxon>Neopterygii</taxon>
        <taxon>Teleostei</taxon>
        <taxon>Neoteleostei</taxon>
        <taxon>Acanthomorphata</taxon>
        <taxon>Eupercaria</taxon>
        <taxon>Centrarchiformes</taxon>
        <taxon>Terapontoidei</taxon>
        <taxon>Terapontidae</taxon>
        <taxon>Scortum</taxon>
    </lineage>
</organism>
<dbReference type="Proteomes" id="UP000831701">
    <property type="component" value="Chromosome 18"/>
</dbReference>
<protein>
    <submittedName>
        <fullName evidence="1">Uncharacterized protein</fullName>
    </submittedName>
</protein>
<gene>
    <name evidence="1" type="ORF">L3Q82_014912</name>
</gene>
<feature type="non-terminal residue" evidence="1">
    <location>
        <position position="2197"/>
    </location>
</feature>
<reference evidence="1" key="1">
    <citation type="submission" date="2022-04" db="EMBL/GenBank/DDBJ databases">
        <title>Jade perch genome.</title>
        <authorList>
            <person name="Chao B."/>
        </authorList>
    </citation>
    <scope>NUCLEOTIDE SEQUENCE</scope>
    <source>
        <strain evidence="1">CB-2022</strain>
    </source>
</reference>
<evidence type="ECO:0000313" key="2">
    <source>
        <dbReference type="Proteomes" id="UP000831701"/>
    </source>
</evidence>
<name>A0ACB8VSP3_9TELE</name>
<accession>A0ACB8VSP3</accession>
<evidence type="ECO:0000313" key="1">
    <source>
        <dbReference type="EMBL" id="KAI3358495.1"/>
    </source>
</evidence>
<comment type="caution">
    <text evidence="1">The sequence shown here is derived from an EMBL/GenBank/DDBJ whole genome shotgun (WGS) entry which is preliminary data.</text>
</comment>
<proteinExistence type="predicted"/>
<dbReference type="EMBL" id="CM041548">
    <property type="protein sequence ID" value="KAI3358495.1"/>
    <property type="molecule type" value="Genomic_DNA"/>
</dbReference>
<sequence>GFSQRAITDHMPVKTSESNAAPVPAYSVASPNPGSVFTSPADPPTNTHISTWSGSSHLPPLTTREDEMKIVPRAFPDYRQGPRGDKGPRGDRGPQGPNGRDGKPGLPGPPGPPGPPGLGGNFAAQYDGVKAPDPGPGPMGMMGARGPPGPPGPPGPQGHTGHPGEPGEPGQTGNNGRPGKPGDRGAPGPQGARGFPGTPGLPGMKGHRGYTGLDGRKGEPGTAGPKGEPGAHGAAGSPGLAGSRGLPGERGRAGPAGPAGARGADGNVGPAGPAGPLGAAGPPGFPGGPGPKGEIGPAGATGPAGAQGARGEPGSNGAVGPVGPPGNPGANGLNGAKGAAGAPGVAGAPGFPGPRGGPGPQGPQGAAGQRGLSGDPGIQGVKGDGGPKGEPGNAGPQGPPGPQGEEGKRGPTGELGATGPAGNRGARGAPGGRGMPGSEGRTGPIGMPGARGATGSPGPRGPPGDAGRAGEAGPAGLRGLPGSPGSSGPPGKEGPAGPAGQDGRGGPPGPTGPRGQPGNIGFPGPKGPSGEPGKPGEKGATGPTGLRGAPGPDGNNGATGPAGPAGGAGEKGEQGASGAPGFQVWIHPLIHMVCLAPLELLERLASPETEVSQETRDLLDLLVPRESVVTLVLPELLDPRDPWDPADLLEPPVLMVERESLVLLDLLVLLDTRDLVACPVSVVPLVPLEARETRESPDTEVLMEMLAEMVPVVCLDLLDPLDPLELMVIRVRVVPLDLLDPLDLVEPLESVERLDLLVLPDSLDPLVLMVSPEQEESVDLLELKENLAPLALLDPLDSLDLLLGPAGAAGPTGGRGDNGPPGIVGPPGAAGPAGKDGPRGLRGDSGPAGPSGEQGMVGPPGPPGDKGPSGESGPPGPPGAPGTSGPLGLQGFVGLPGARGDRGSPGGAGAVGESGRVGPAGPPGARGPPGNIGLPGMTGPQGEAGREGNPGNDGPPGRPGAPGFKGDRGEPGPAGAMGLAGAPGPAGPTGGAGRPGNRGETGPSGPSGAVGAAGARGAAGPAGPRGEKGGPGERGERGMKGLRGHPGLQGMPGPSGPAGDTGAAGPSGPSGPRGPAGPHGPPGKDGRAGAHGTIGAPGARGPPGYVGPAGPPGSPGLPGPPGPAGGGYDVSGYDEHRADQPALRAKDYEVDATIKSLNTQIENLLTPEGSRKNPARTCRDIRLSHPDWSSGFYWIDPNQGCINDAIKVFCDFTTRETCIHAHPASIAQKNWYRSTESKKHIWFGETINGGTEFTYNDETLSPQSMATQLAFMRLLSNQASQNITYHCKNSVAYMDGESGNLKKAVVLQGSNDVELRAEGNSRFTFSVLEDGCTAADMEEKGEAASCGAQRADGAAGGAPPPLGCTGACCHGGAKMAVLAYSLGKREINQHFTIKNAKLISVAAVVLLLVFHTAWRYYGGGDSCEWLLSRGRYLGENVWQPYGCMMHKYKSIEAKTCLAEKRVAFLGDSRIRQLFQSFTKIIDPERREGGKKEAKQKPDVIILGVALWSIKLGRGSSETLQQHKVNLTAIAVHLEMLADHGEVYWVLQDPVNEKALSENRKMITNQQIELYNEAAVDVLNSSKRNGKSQVKLLAASRQAAMETISQSDDGLHLPESTMNVGAMVLMNSVCNKLLRPIDGSCCQKSPPPNLLQKLSAFFFLGSALIFLVLHILGNNHHRRPVPPDVESLEEKKPATAALPLGQKASFQAVCRMGIIMGYFYLCDRADVFMKEQKFYTHSTFFIPLIYIFVLGVFYSENSKETKLLNREQTDEWKGWMQLVILIYHISGASAFVPVYMHVRVLVAAYLFQTGYGHFSFFWLKGDFGLYRVCQVLFRLNFLVLVLCVVMDRPYQFYYFVPLVTFWFVVIYATMAMWPQILQKKANSSGMWHLGVLAKLLGLLLLICIFAFSQGFFDSVFSMWPISKLFELNGSIHEWWFRWKLDRFAVIHGMLFAFIYLVLQKRQVLSEGKGEALFSAKISNLLLFLSVVSFITYSIWASSCKTKTECNEMHPYISVVQILAFILIRNIPGYARSIYSSFFAWFGKISLELFICQYHIWLAADTKGILVLIPGNPSLNIMVSTFIFVCVAHEISLITNDLAQVVIPKDSVALLKRLGAVGVFTLFVLLLSWGSQPTTGAADGHLLMEVWGGVGGSVGAQQTHQAPGEFEVRYTSKPESRPGVFACWRAQETTSIVLSDNTR</sequence>